<proteinExistence type="predicted"/>
<feature type="region of interest" description="Disordered" evidence="1">
    <location>
        <begin position="1"/>
        <end position="70"/>
    </location>
</feature>
<sequence length="70" mass="7877">MAPAATMASAMPAFCGRSRPTITSWSPWATPGAKTRCGRDRRRRPRLPRRPARRARPAPRAAPTRPRRRS</sequence>
<dbReference type="EMBL" id="PXYI01000003">
    <property type="protein sequence ID" value="PSJ40932.1"/>
    <property type="molecule type" value="Genomic_DNA"/>
</dbReference>
<accession>A0A2P7QSI9</accession>
<feature type="compositionally biased region" description="Basic residues" evidence="1">
    <location>
        <begin position="39"/>
        <end position="57"/>
    </location>
</feature>
<reference evidence="2 3" key="1">
    <citation type="submission" date="2018-03" db="EMBL/GenBank/DDBJ databases">
        <title>The draft genome of Sphingosinicella sp. GL-C-18.</title>
        <authorList>
            <person name="Liu L."/>
            <person name="Li L."/>
            <person name="Liang L."/>
            <person name="Zhang X."/>
            <person name="Wang T."/>
        </authorList>
    </citation>
    <scope>NUCLEOTIDE SEQUENCE [LARGE SCALE GENOMIC DNA]</scope>
    <source>
        <strain evidence="2 3">GL-C-18</strain>
    </source>
</reference>
<evidence type="ECO:0000313" key="2">
    <source>
        <dbReference type="EMBL" id="PSJ40932.1"/>
    </source>
</evidence>
<keyword evidence="3" id="KW-1185">Reference proteome</keyword>
<comment type="caution">
    <text evidence="2">The sequence shown here is derived from an EMBL/GenBank/DDBJ whole genome shotgun (WGS) entry which is preliminary data.</text>
</comment>
<name>A0A2P7QSI9_9SPHN</name>
<dbReference type="AlphaFoldDB" id="A0A2P7QSI9"/>
<protein>
    <submittedName>
        <fullName evidence="2">Uncharacterized protein</fullName>
    </submittedName>
</protein>
<feature type="compositionally biased region" description="Low complexity" evidence="1">
    <location>
        <begin position="1"/>
        <end position="13"/>
    </location>
</feature>
<organism evidence="2 3">
    <name type="scientific">Allosphingosinicella deserti</name>
    <dbReference type="NCBI Taxonomy" id="2116704"/>
    <lineage>
        <taxon>Bacteria</taxon>
        <taxon>Pseudomonadati</taxon>
        <taxon>Pseudomonadota</taxon>
        <taxon>Alphaproteobacteria</taxon>
        <taxon>Sphingomonadales</taxon>
        <taxon>Sphingomonadaceae</taxon>
        <taxon>Allosphingosinicella</taxon>
    </lineage>
</organism>
<dbReference type="Proteomes" id="UP000241167">
    <property type="component" value="Unassembled WGS sequence"/>
</dbReference>
<gene>
    <name evidence="2" type="ORF">C7I55_11735</name>
</gene>
<evidence type="ECO:0000313" key="3">
    <source>
        <dbReference type="Proteomes" id="UP000241167"/>
    </source>
</evidence>
<evidence type="ECO:0000256" key="1">
    <source>
        <dbReference type="SAM" id="MobiDB-lite"/>
    </source>
</evidence>